<reference evidence="2 3" key="1">
    <citation type="submission" date="2020-08" db="EMBL/GenBank/DDBJ databases">
        <title>Genomic Encyclopedia of Type Strains, Phase IV (KMG-IV): sequencing the most valuable type-strain genomes for metagenomic binning, comparative biology and taxonomic classification.</title>
        <authorList>
            <person name="Goeker M."/>
        </authorList>
    </citation>
    <scope>NUCLEOTIDE SEQUENCE [LARGE SCALE GENOMIC DNA]</scope>
    <source>
        <strain evidence="2 3">DSM 28760</strain>
    </source>
</reference>
<feature type="region of interest" description="Disordered" evidence="1">
    <location>
        <begin position="1"/>
        <end position="32"/>
    </location>
</feature>
<organism evidence="2 3">
    <name type="scientific">Pseudochelatococcus contaminans</name>
    <dbReference type="NCBI Taxonomy" id="1538103"/>
    <lineage>
        <taxon>Bacteria</taxon>
        <taxon>Pseudomonadati</taxon>
        <taxon>Pseudomonadota</taxon>
        <taxon>Alphaproteobacteria</taxon>
        <taxon>Hyphomicrobiales</taxon>
        <taxon>Chelatococcaceae</taxon>
        <taxon>Pseudochelatococcus</taxon>
    </lineage>
</organism>
<accession>A0A7W6EIG3</accession>
<name>A0A7W6EIG3_9HYPH</name>
<proteinExistence type="predicted"/>
<keyword evidence="3" id="KW-1185">Reference proteome</keyword>
<evidence type="ECO:0000313" key="2">
    <source>
        <dbReference type="EMBL" id="MBB3811114.1"/>
    </source>
</evidence>
<protein>
    <submittedName>
        <fullName evidence="2">Uncharacterized protein</fullName>
    </submittedName>
</protein>
<gene>
    <name evidence="2" type="ORF">FHS81_003227</name>
</gene>
<comment type="caution">
    <text evidence="2">The sequence shown here is derived from an EMBL/GenBank/DDBJ whole genome shotgun (WGS) entry which is preliminary data.</text>
</comment>
<evidence type="ECO:0000256" key="1">
    <source>
        <dbReference type="SAM" id="MobiDB-lite"/>
    </source>
</evidence>
<dbReference type="EMBL" id="JACICC010000012">
    <property type="protein sequence ID" value="MBB3811114.1"/>
    <property type="molecule type" value="Genomic_DNA"/>
</dbReference>
<sequence>MVRTAKSAPYLGNVGSKLSEGRGPNARARSEETDLRRAFVQSERPTGNAGIRRQNIGG</sequence>
<dbReference type="AlphaFoldDB" id="A0A7W6EIG3"/>
<evidence type="ECO:0000313" key="3">
    <source>
        <dbReference type="Proteomes" id="UP000537592"/>
    </source>
</evidence>
<dbReference type="Proteomes" id="UP000537592">
    <property type="component" value="Unassembled WGS sequence"/>
</dbReference>